<dbReference type="EMBL" id="AJ852506">
    <property type="protein sequence ID" value="CAH65784.1"/>
    <property type="molecule type" value="Genomic_DNA"/>
</dbReference>
<sequence length="210" mass="24502">MKDQLSALGFKYSKSSHDYYRVLIDEQKENELLQHLQSQFAINIHALDKEKVEQTISSLEKILQDKYKATFAHPKSSFCKVNVPVDFFLLLKYFQIHINRKCFMPIPNRFPSRILVDGKILKEILSFDEFLEYNPIVVTNDSSLYLHIEIFKNLLKDVQVIVANNKDILDFIGQNFVVVAEYVPQVFVSSFRKSTQVFIFVQQTQAAQTQ</sequence>
<evidence type="ECO:0000313" key="1">
    <source>
        <dbReference type="EMBL" id="CAH65784.1"/>
    </source>
</evidence>
<proteinExistence type="predicted"/>
<dbReference type="AlphaFoldDB" id="Q5DVE8"/>
<keyword evidence="1" id="KW-0614">Plasmid</keyword>
<organism evidence="1">
    <name type="scientific">Sulfolobus neozealandicus</name>
    <dbReference type="NCBI Taxonomy" id="299422"/>
    <lineage>
        <taxon>Archaea</taxon>
        <taxon>Thermoproteota</taxon>
        <taxon>Thermoprotei</taxon>
        <taxon>Sulfolobales</taxon>
        <taxon>Sulfolobaceae</taxon>
        <taxon>Sulfolobus</taxon>
    </lineage>
</organism>
<geneLocation type="plasmid" evidence="1">
    <name>pTIK4</name>
</geneLocation>
<accession>Q5DVE8</accession>
<name>Q5DVE8_9CREN</name>
<reference evidence="1" key="1">
    <citation type="journal article" date="2005" name="Archaea">
        <title>Novel RepA-MCM proteins encoded in plasmids pTAU4, pORA1 and pTIK4 from Sulfolobus neozealandicus.</title>
        <authorList>
            <person name="Greve B."/>
            <person name="Jensen S."/>
            <person name="Phan H."/>
            <person name="Brugger K."/>
            <person name="Zillig W."/>
            <person name="She Q."/>
            <person name="Garrett R."/>
        </authorList>
    </citation>
    <scope>NUCLEOTIDE SEQUENCE</scope>
    <source>
        <strain evidence="1">4/2</strain>
        <plasmid evidence="1">pTIK4</plasmid>
    </source>
</reference>
<protein>
    <submittedName>
        <fullName evidence="1">Uncharacterized protein</fullName>
    </submittedName>
</protein>